<dbReference type="AlphaFoldDB" id="A0A5C4QFX8"/>
<reference evidence="2 3" key="1">
    <citation type="submission" date="2019-06" db="EMBL/GenBank/DDBJ databases">
        <title>Micromonospora ordensis sp. nov., isolated from deep marine sediment.</title>
        <authorList>
            <person name="Veyisoglu A."/>
            <person name="Carro L."/>
            <person name="Klenk H.-P."/>
            <person name="Sahin N."/>
        </authorList>
    </citation>
    <scope>NUCLEOTIDE SEQUENCE [LARGE SCALE GENOMIC DNA]</scope>
    <source>
        <strain evidence="2 3">S2509</strain>
    </source>
</reference>
<dbReference type="OrthoDB" id="9761719at2"/>
<feature type="region of interest" description="Disordered" evidence="1">
    <location>
        <begin position="1"/>
        <end position="34"/>
    </location>
</feature>
<name>A0A5C4QFX8_9ACTN</name>
<dbReference type="Proteomes" id="UP000306145">
    <property type="component" value="Unassembled WGS sequence"/>
</dbReference>
<evidence type="ECO:0008006" key="4">
    <source>
        <dbReference type="Google" id="ProtNLM"/>
    </source>
</evidence>
<dbReference type="GO" id="GO:0020037">
    <property type="term" value="F:heme binding"/>
    <property type="evidence" value="ECO:0007669"/>
    <property type="project" value="InterPro"/>
</dbReference>
<protein>
    <recommendedName>
        <fullName evidence="4">Catalase</fullName>
    </recommendedName>
</protein>
<dbReference type="Gene3D" id="4.10.91.20">
    <property type="match status" value="1"/>
</dbReference>
<evidence type="ECO:0000256" key="1">
    <source>
        <dbReference type="SAM" id="MobiDB-lite"/>
    </source>
</evidence>
<gene>
    <name evidence="2" type="ORF">FHG89_32060</name>
</gene>
<accession>A0A5C4QFX8</accession>
<feature type="compositionally biased region" description="Polar residues" evidence="1">
    <location>
        <begin position="10"/>
        <end position="28"/>
    </location>
</feature>
<keyword evidence="3" id="KW-1185">Reference proteome</keyword>
<comment type="caution">
    <text evidence="2">The sequence shown here is derived from an EMBL/GenBank/DDBJ whole genome shotgun (WGS) entry which is preliminary data.</text>
</comment>
<proteinExistence type="predicted"/>
<organism evidence="2 3">
    <name type="scientific">Micromonospora orduensis</name>
    <dbReference type="NCBI Taxonomy" id="1420891"/>
    <lineage>
        <taxon>Bacteria</taxon>
        <taxon>Bacillati</taxon>
        <taxon>Actinomycetota</taxon>
        <taxon>Actinomycetes</taxon>
        <taxon>Micromonosporales</taxon>
        <taxon>Micromonosporaceae</taxon>
        <taxon>Micromonospora</taxon>
    </lineage>
</organism>
<evidence type="ECO:0000313" key="3">
    <source>
        <dbReference type="Proteomes" id="UP000306145"/>
    </source>
</evidence>
<evidence type="ECO:0000313" key="2">
    <source>
        <dbReference type="EMBL" id="TNH21217.1"/>
    </source>
</evidence>
<dbReference type="RefSeq" id="WP_139588124.1">
    <property type="nucleotide sequence ID" value="NZ_VDFY01000308.1"/>
</dbReference>
<dbReference type="InterPro" id="IPR020835">
    <property type="entry name" value="Catalase_sf"/>
</dbReference>
<dbReference type="EMBL" id="VDFY01000308">
    <property type="protein sequence ID" value="TNH21217.1"/>
    <property type="molecule type" value="Genomic_DNA"/>
</dbReference>
<sequence length="64" mass="7027">MSESPAGKPTLTTRQGHPVHNNQQQRTVGSRGPATLEKMVWHLRQCDESYGRRVAEGLGIADNA</sequence>
<dbReference type="SUPFAM" id="SSF56634">
    <property type="entry name" value="Heme-dependent catalase-like"/>
    <property type="match status" value="1"/>
</dbReference>